<dbReference type="SUPFAM" id="SSF53474">
    <property type="entry name" value="alpha/beta-Hydrolases"/>
    <property type="match status" value="1"/>
</dbReference>
<feature type="domain" description="Partial AB-hydrolase lipase" evidence="1">
    <location>
        <begin position="45"/>
        <end position="91"/>
    </location>
</feature>
<dbReference type="GO" id="GO:0006629">
    <property type="term" value="P:lipid metabolic process"/>
    <property type="evidence" value="ECO:0007669"/>
    <property type="project" value="InterPro"/>
</dbReference>
<evidence type="ECO:0000313" key="3">
    <source>
        <dbReference type="EMBL" id="WOG85705.1"/>
    </source>
</evidence>
<dbReference type="Gene3D" id="3.40.50.1820">
    <property type="entry name" value="alpha/beta hydrolase"/>
    <property type="match status" value="2"/>
</dbReference>
<sequence>MSRTILYIIVAVKASSIHGESLGLYHQNARAVPPSICSGDLSFTKGYRCEDYEVITKDGYILRLWRFREGRTKESRREGTKQPVFLQHGVFLDFWDFSYTEMGIYDLPASLNLVYAETGQKAHFIGHSQGTTSMFAAFSQWKVEERLKSAVMLAPVVYLSHMPFGVTYVYCHAYIGEIVQSFGISECNLMTPPLDTMLRAICSIVPLTCLEIIAQFSGVRRTVFAHYDYGNPATNMEHYGVPEPPAFDLQKIPRHLPLYIIYGGKDLLAVPQDVFHLLNELRSHRNLRELYVDNYAHFDFIEGMNTKEIVYDDVVSFIEGIP</sequence>
<evidence type="ECO:0000313" key="4">
    <source>
        <dbReference type="Proteomes" id="UP000077755"/>
    </source>
</evidence>
<reference evidence="2" key="1">
    <citation type="journal article" date="2016" name="Nat. Genet.">
        <title>A high-quality carrot genome assembly provides new insights into carotenoid accumulation and asterid genome evolution.</title>
        <authorList>
            <person name="Iorizzo M."/>
            <person name="Ellison S."/>
            <person name="Senalik D."/>
            <person name="Zeng P."/>
            <person name="Satapoomin P."/>
            <person name="Huang J."/>
            <person name="Bowman M."/>
            <person name="Iovene M."/>
            <person name="Sanseverino W."/>
            <person name="Cavagnaro P."/>
            <person name="Yildiz M."/>
            <person name="Macko-Podgorni A."/>
            <person name="Moranska E."/>
            <person name="Grzebelus E."/>
            <person name="Grzebelus D."/>
            <person name="Ashrafi H."/>
            <person name="Zheng Z."/>
            <person name="Cheng S."/>
            <person name="Spooner D."/>
            <person name="Van Deynze A."/>
            <person name="Simon P."/>
        </authorList>
    </citation>
    <scope>NUCLEOTIDE SEQUENCE [LARGE SCALE GENOMIC DNA]</scope>
    <source>
        <tissue evidence="2">Leaf</tissue>
    </source>
</reference>
<protein>
    <recommendedName>
        <fullName evidence="1">Partial AB-hydrolase lipase domain-containing protein</fullName>
    </recommendedName>
</protein>
<organism evidence="2">
    <name type="scientific">Daucus carota subsp. sativus</name>
    <name type="common">Carrot</name>
    <dbReference type="NCBI Taxonomy" id="79200"/>
    <lineage>
        <taxon>Eukaryota</taxon>
        <taxon>Viridiplantae</taxon>
        <taxon>Streptophyta</taxon>
        <taxon>Embryophyta</taxon>
        <taxon>Tracheophyta</taxon>
        <taxon>Spermatophyta</taxon>
        <taxon>Magnoliopsida</taxon>
        <taxon>eudicotyledons</taxon>
        <taxon>Gunneridae</taxon>
        <taxon>Pentapetalae</taxon>
        <taxon>asterids</taxon>
        <taxon>campanulids</taxon>
        <taxon>Apiales</taxon>
        <taxon>Apiaceae</taxon>
        <taxon>Apioideae</taxon>
        <taxon>Scandiceae</taxon>
        <taxon>Daucinae</taxon>
        <taxon>Daucus</taxon>
        <taxon>Daucus sect. Daucus</taxon>
    </lineage>
</organism>
<proteinExistence type="predicted"/>
<accession>A0A166J7C4</accession>
<dbReference type="OMA" id="IWAYNAN"/>
<name>A0A166J7C4_DAUCS</name>
<dbReference type="Pfam" id="PF04083">
    <property type="entry name" value="Abhydro_lipase"/>
    <property type="match status" value="1"/>
</dbReference>
<dbReference type="InterPro" id="IPR029058">
    <property type="entry name" value="AB_hydrolase_fold"/>
</dbReference>
<dbReference type="EMBL" id="LNRQ01000001">
    <property type="protein sequence ID" value="KZN11869.1"/>
    <property type="molecule type" value="Genomic_DNA"/>
</dbReference>
<dbReference type="Gramene" id="KZN11869">
    <property type="protein sequence ID" value="KZN11869"/>
    <property type="gene ID" value="DCAR_004525"/>
</dbReference>
<gene>
    <name evidence="2" type="ORF">DCAR_004525</name>
    <name evidence="3" type="ORF">DCAR_0104896</name>
</gene>
<dbReference type="EMBL" id="CP093343">
    <property type="protein sequence ID" value="WOG85705.1"/>
    <property type="molecule type" value="Genomic_DNA"/>
</dbReference>
<dbReference type="AlphaFoldDB" id="A0A166J7C4"/>
<reference evidence="3" key="2">
    <citation type="submission" date="2022-03" db="EMBL/GenBank/DDBJ databases">
        <title>Draft title - Genomic analysis of global carrot germplasm unveils the trajectory of domestication and the origin of high carotenoid orange carrot.</title>
        <authorList>
            <person name="Iorizzo M."/>
            <person name="Ellison S."/>
            <person name="Senalik D."/>
            <person name="Macko-Podgorni A."/>
            <person name="Grzebelus D."/>
            <person name="Bostan H."/>
            <person name="Rolling W."/>
            <person name="Curaba J."/>
            <person name="Simon P."/>
        </authorList>
    </citation>
    <scope>NUCLEOTIDE SEQUENCE</scope>
    <source>
        <tissue evidence="3">Leaf</tissue>
    </source>
</reference>
<evidence type="ECO:0000259" key="1">
    <source>
        <dbReference type="Pfam" id="PF04083"/>
    </source>
</evidence>
<dbReference type="PANTHER" id="PTHR11005">
    <property type="entry name" value="LYSOSOMAL ACID LIPASE-RELATED"/>
    <property type="match status" value="1"/>
</dbReference>
<evidence type="ECO:0000313" key="2">
    <source>
        <dbReference type="EMBL" id="KZN11869.1"/>
    </source>
</evidence>
<dbReference type="Proteomes" id="UP000077755">
    <property type="component" value="Chromosome 1"/>
</dbReference>
<dbReference type="STRING" id="79200.A0A166J7C4"/>
<keyword evidence="4" id="KW-1185">Reference proteome</keyword>
<dbReference type="InterPro" id="IPR006693">
    <property type="entry name" value="AB_hydrolase_lipase"/>
</dbReference>